<dbReference type="Pfam" id="PF00041">
    <property type="entry name" value="fn3"/>
    <property type="match status" value="1"/>
</dbReference>
<comment type="caution">
    <text evidence="3">The sequence shown here is derived from an EMBL/GenBank/DDBJ whole genome shotgun (WGS) entry which is preliminary data.</text>
</comment>
<dbReference type="EMBL" id="CAJOBP010085176">
    <property type="protein sequence ID" value="CAF4928035.1"/>
    <property type="molecule type" value="Genomic_DNA"/>
</dbReference>
<dbReference type="CDD" id="cd00063">
    <property type="entry name" value="FN3"/>
    <property type="match status" value="1"/>
</dbReference>
<reference evidence="3" key="1">
    <citation type="submission" date="2021-02" db="EMBL/GenBank/DDBJ databases">
        <authorList>
            <person name="Nowell W R."/>
        </authorList>
    </citation>
    <scope>NUCLEOTIDE SEQUENCE</scope>
</reference>
<dbReference type="EMBL" id="CAJOBP010085464">
    <property type="protein sequence ID" value="CAF4928993.1"/>
    <property type="molecule type" value="Genomic_DNA"/>
</dbReference>
<sequence length="59" mass="6430">PGAPGQPQSTEITNNSVALTWDKPTSDGGGPITGYYIEKREENTDKWVPVNMSPCQQTH</sequence>
<keyword evidence="5" id="KW-1185">Reference proteome</keyword>
<dbReference type="Proteomes" id="UP000663873">
    <property type="component" value="Unassembled WGS sequence"/>
</dbReference>
<dbReference type="GO" id="GO:0031430">
    <property type="term" value="C:M band"/>
    <property type="evidence" value="ECO:0007669"/>
    <property type="project" value="TreeGrafter"/>
</dbReference>
<organism evidence="3 5">
    <name type="scientific">Rotaria socialis</name>
    <dbReference type="NCBI Taxonomy" id="392032"/>
    <lineage>
        <taxon>Eukaryota</taxon>
        <taxon>Metazoa</taxon>
        <taxon>Spiralia</taxon>
        <taxon>Gnathifera</taxon>
        <taxon>Rotifera</taxon>
        <taxon>Eurotatoria</taxon>
        <taxon>Bdelloidea</taxon>
        <taxon>Philodinida</taxon>
        <taxon>Philodinidae</taxon>
        <taxon>Rotaria</taxon>
    </lineage>
</organism>
<evidence type="ECO:0000313" key="5">
    <source>
        <dbReference type="Proteomes" id="UP000663873"/>
    </source>
</evidence>
<dbReference type="PANTHER" id="PTHR14340">
    <property type="entry name" value="MICROFIBRIL-ASSOCIATED GLYCOPROTEIN 3"/>
    <property type="match status" value="1"/>
</dbReference>
<evidence type="ECO:0000313" key="4">
    <source>
        <dbReference type="EMBL" id="CAF4928993.1"/>
    </source>
</evidence>
<evidence type="ECO:0000259" key="2">
    <source>
        <dbReference type="PROSITE" id="PS50853"/>
    </source>
</evidence>
<feature type="domain" description="Fibronectin type-III" evidence="2">
    <location>
        <begin position="3"/>
        <end position="59"/>
    </location>
</feature>
<dbReference type="InterPro" id="IPR036116">
    <property type="entry name" value="FN3_sf"/>
</dbReference>
<dbReference type="AlphaFoldDB" id="A0A821WN04"/>
<dbReference type="GO" id="GO:0048738">
    <property type="term" value="P:cardiac muscle tissue development"/>
    <property type="evidence" value="ECO:0007669"/>
    <property type="project" value="TreeGrafter"/>
</dbReference>
<dbReference type="GO" id="GO:0008307">
    <property type="term" value="F:structural constituent of muscle"/>
    <property type="evidence" value="ECO:0007669"/>
    <property type="project" value="TreeGrafter"/>
</dbReference>
<protein>
    <recommendedName>
        <fullName evidence="2">Fibronectin type-III domain-containing protein</fullName>
    </recommendedName>
</protein>
<dbReference type="SUPFAM" id="SSF49265">
    <property type="entry name" value="Fibronectin type III"/>
    <property type="match status" value="1"/>
</dbReference>
<feature type="non-terminal residue" evidence="3">
    <location>
        <position position="59"/>
    </location>
</feature>
<name>A0A821WN04_9BILA</name>
<dbReference type="InterPro" id="IPR003961">
    <property type="entry name" value="FN3_dom"/>
</dbReference>
<feature type="non-terminal residue" evidence="3">
    <location>
        <position position="1"/>
    </location>
</feature>
<evidence type="ECO:0000313" key="3">
    <source>
        <dbReference type="EMBL" id="CAF4928035.1"/>
    </source>
</evidence>
<gene>
    <name evidence="3" type="ORF">UJA718_LOCUS46733</name>
    <name evidence="4" type="ORF">UJA718_LOCUS46775</name>
</gene>
<dbReference type="PANTHER" id="PTHR14340:SF13">
    <property type="entry name" value="TITIN"/>
    <property type="match status" value="1"/>
</dbReference>
<evidence type="ECO:0000256" key="1">
    <source>
        <dbReference type="ARBA" id="ARBA00023319"/>
    </source>
</evidence>
<dbReference type="PROSITE" id="PS50853">
    <property type="entry name" value="FN3"/>
    <property type="match status" value="1"/>
</dbReference>
<accession>A0A821WN04</accession>
<proteinExistence type="predicted"/>
<dbReference type="InterPro" id="IPR013783">
    <property type="entry name" value="Ig-like_fold"/>
</dbReference>
<keyword evidence="1" id="KW-0393">Immunoglobulin domain</keyword>
<dbReference type="GO" id="GO:0045214">
    <property type="term" value="P:sarcomere organization"/>
    <property type="evidence" value="ECO:0007669"/>
    <property type="project" value="TreeGrafter"/>
</dbReference>
<dbReference type="Gene3D" id="2.60.40.10">
    <property type="entry name" value="Immunoglobulins"/>
    <property type="match status" value="1"/>
</dbReference>